<evidence type="ECO:0000313" key="15">
    <source>
        <dbReference type="Proteomes" id="UP000664859"/>
    </source>
</evidence>
<evidence type="ECO:0000259" key="13">
    <source>
        <dbReference type="Pfam" id="PF12483"/>
    </source>
</evidence>
<feature type="transmembrane region" description="Helical" evidence="12">
    <location>
        <begin position="259"/>
        <end position="277"/>
    </location>
</feature>
<evidence type="ECO:0000256" key="8">
    <source>
        <dbReference type="ARBA" id="ARBA00022786"/>
    </source>
</evidence>
<dbReference type="GO" id="GO:0016567">
    <property type="term" value="P:protein ubiquitination"/>
    <property type="evidence" value="ECO:0007669"/>
    <property type="project" value="InterPro"/>
</dbReference>
<sequence>MRQSRMLRNGERVPIDPAVLKVGDYVTLRGVVGADEALTSPGQAVQCVRYIRRKVRVIDQRMGRTTNTQSVHGYGAHTVSSLFGAIVSSMGGLLGGGLSVSRKTERDEWGMETQELSRQEGTARRMTLSGARGSIVLDLSGAEYLELETVQDDFENSQDVGSDGRRTLGYRTTEEDVGSDGRHTLGHRTTEEVLRVGASMIVIGEIGLTDHDGQETLVIRSSMPKNMLDIKTQSVARPFVASPLSESDLLNRIERAGRIYFWCAVPALVTGVALLAVTNRNYESLRYDQIAAASAARAAPSAPARAQRRR</sequence>
<keyword evidence="15" id="KW-1185">Reference proteome</keyword>
<evidence type="ECO:0000256" key="6">
    <source>
        <dbReference type="ARBA" id="ARBA00022723"/>
    </source>
</evidence>
<dbReference type="GO" id="GO:0016020">
    <property type="term" value="C:membrane"/>
    <property type="evidence" value="ECO:0007669"/>
    <property type="project" value="UniProtKB-SubCell"/>
</dbReference>
<dbReference type="GO" id="GO:0061630">
    <property type="term" value="F:ubiquitin protein ligase activity"/>
    <property type="evidence" value="ECO:0007669"/>
    <property type="project" value="UniProtKB-EC"/>
</dbReference>
<keyword evidence="10 12" id="KW-1133">Transmembrane helix</keyword>
<evidence type="ECO:0000256" key="7">
    <source>
        <dbReference type="ARBA" id="ARBA00022771"/>
    </source>
</evidence>
<evidence type="ECO:0000256" key="11">
    <source>
        <dbReference type="ARBA" id="ARBA00023136"/>
    </source>
</evidence>
<dbReference type="Pfam" id="PF12483">
    <property type="entry name" value="GIDE"/>
    <property type="match status" value="1"/>
</dbReference>
<dbReference type="Proteomes" id="UP000664859">
    <property type="component" value="Unassembled WGS sequence"/>
</dbReference>
<name>A0A836C8K9_9STRA</name>
<dbReference type="InterPro" id="IPR022170">
    <property type="entry name" value="MUL1-like"/>
</dbReference>
<keyword evidence="9" id="KW-0862">Zinc</keyword>
<evidence type="ECO:0000256" key="2">
    <source>
        <dbReference type="ARBA" id="ARBA00004141"/>
    </source>
</evidence>
<comment type="subcellular location">
    <subcellularLocation>
        <location evidence="2">Membrane</location>
        <topology evidence="2">Multi-pass membrane protein</topology>
    </subcellularLocation>
</comment>
<keyword evidence="6" id="KW-0479">Metal-binding</keyword>
<evidence type="ECO:0000256" key="4">
    <source>
        <dbReference type="ARBA" id="ARBA00022679"/>
    </source>
</evidence>
<proteinExistence type="predicted"/>
<dbReference type="AlphaFoldDB" id="A0A836C8K9"/>
<keyword evidence="5 12" id="KW-0812">Transmembrane</keyword>
<evidence type="ECO:0000256" key="5">
    <source>
        <dbReference type="ARBA" id="ARBA00022692"/>
    </source>
</evidence>
<evidence type="ECO:0000313" key="14">
    <source>
        <dbReference type="EMBL" id="KAG5175451.1"/>
    </source>
</evidence>
<evidence type="ECO:0000256" key="12">
    <source>
        <dbReference type="SAM" id="Phobius"/>
    </source>
</evidence>
<evidence type="ECO:0000256" key="10">
    <source>
        <dbReference type="ARBA" id="ARBA00022989"/>
    </source>
</evidence>
<comment type="caution">
    <text evidence="14">The sequence shown here is derived from an EMBL/GenBank/DDBJ whole genome shotgun (WGS) entry which is preliminary data.</text>
</comment>
<accession>A0A836C8K9</accession>
<keyword evidence="11 12" id="KW-0472">Membrane</keyword>
<organism evidence="14 15">
    <name type="scientific">Tribonema minus</name>
    <dbReference type="NCBI Taxonomy" id="303371"/>
    <lineage>
        <taxon>Eukaryota</taxon>
        <taxon>Sar</taxon>
        <taxon>Stramenopiles</taxon>
        <taxon>Ochrophyta</taxon>
        <taxon>PX clade</taxon>
        <taxon>Xanthophyceae</taxon>
        <taxon>Tribonematales</taxon>
        <taxon>Tribonemataceae</taxon>
        <taxon>Tribonema</taxon>
    </lineage>
</organism>
<keyword evidence="8" id="KW-0833">Ubl conjugation pathway</keyword>
<dbReference type="EMBL" id="JAFCMP010000549">
    <property type="protein sequence ID" value="KAG5175451.1"/>
    <property type="molecule type" value="Genomic_DNA"/>
</dbReference>
<dbReference type="GO" id="GO:0008270">
    <property type="term" value="F:zinc ion binding"/>
    <property type="evidence" value="ECO:0007669"/>
    <property type="project" value="UniProtKB-KW"/>
</dbReference>
<evidence type="ECO:0000256" key="1">
    <source>
        <dbReference type="ARBA" id="ARBA00000900"/>
    </source>
</evidence>
<evidence type="ECO:0000256" key="9">
    <source>
        <dbReference type="ARBA" id="ARBA00022833"/>
    </source>
</evidence>
<keyword evidence="4" id="KW-0808">Transferase</keyword>
<dbReference type="OrthoDB" id="10409058at2759"/>
<reference evidence="14" key="1">
    <citation type="submission" date="2021-02" db="EMBL/GenBank/DDBJ databases">
        <title>First Annotated Genome of the Yellow-green Alga Tribonema minus.</title>
        <authorList>
            <person name="Mahan K.M."/>
        </authorList>
    </citation>
    <scope>NUCLEOTIDE SEQUENCE</scope>
    <source>
        <strain evidence="14">UTEX B ZZ1240</strain>
    </source>
</reference>
<gene>
    <name evidence="14" type="ORF">JKP88DRAFT_351469</name>
</gene>
<comment type="catalytic activity">
    <reaction evidence="1">
        <text>S-ubiquitinyl-[E2 ubiquitin-conjugating enzyme]-L-cysteine + [acceptor protein]-L-lysine = [E2 ubiquitin-conjugating enzyme]-L-cysteine + N(6)-ubiquitinyl-[acceptor protein]-L-lysine.</text>
        <dbReference type="EC" id="2.3.2.27"/>
    </reaction>
</comment>
<keyword evidence="7" id="KW-0863">Zinc-finger</keyword>
<dbReference type="EC" id="2.3.2.27" evidence="3"/>
<protein>
    <recommendedName>
        <fullName evidence="3">RING-type E3 ubiquitin transferase</fullName>
        <ecNumber evidence="3">2.3.2.27</ecNumber>
    </recommendedName>
</protein>
<feature type="domain" description="E3 Ubiquitin ligase MUL1-like" evidence="13">
    <location>
        <begin position="132"/>
        <end position="271"/>
    </location>
</feature>
<evidence type="ECO:0000256" key="3">
    <source>
        <dbReference type="ARBA" id="ARBA00012483"/>
    </source>
</evidence>